<dbReference type="Pfam" id="PF04364">
    <property type="entry name" value="DNA_pol3_chi"/>
    <property type="match status" value="1"/>
</dbReference>
<reference evidence="1" key="1">
    <citation type="journal article" date="2018" name="Genome Announc.">
        <title>Ignatzschineria cameli sp. nov., isolated from necrotic foot tissue of dromedaries (Camelus dromedarius) and associated maggots (Wohlfahrtia species) in Dubai.</title>
        <authorList>
            <person name="Tsang C.C."/>
            <person name="Tang J.Y."/>
            <person name="Fong J.Y."/>
            <person name="Kinne J."/>
            <person name="Lee H.H."/>
            <person name="Joseph M."/>
            <person name="Jose S."/>
            <person name="Schuster R.K."/>
            <person name="Tang Y."/>
            <person name="Sivakumar S."/>
            <person name="Chen J.H."/>
            <person name="Teng J.L."/>
            <person name="Lau S.K."/>
            <person name="Wernery U."/>
            <person name="Woo P.C."/>
        </authorList>
    </citation>
    <scope>NUCLEOTIDE SEQUENCE</scope>
    <source>
        <strain evidence="1">UAE-HKU57</strain>
        <strain evidence="2">UAE-HKU58</strain>
    </source>
</reference>
<organism evidence="1 3">
    <name type="scientific">Ignatzschineria cameli</name>
    <dbReference type="NCBI Taxonomy" id="2182793"/>
    <lineage>
        <taxon>Bacteria</taxon>
        <taxon>Pseudomonadati</taxon>
        <taxon>Pseudomonadota</taxon>
        <taxon>Gammaproteobacteria</taxon>
        <taxon>Cardiobacteriales</taxon>
        <taxon>Ignatzschineriaceae</taxon>
        <taxon>Ignatzschineria</taxon>
    </lineage>
</organism>
<dbReference type="AlphaFoldDB" id="A0A2U2ARX6"/>
<dbReference type="InterPro" id="IPR036768">
    <property type="entry name" value="PolIII_chi_sf"/>
</dbReference>
<dbReference type="EMBL" id="QEWW01000002">
    <property type="protein sequence ID" value="PWD87010.1"/>
    <property type="molecule type" value="Genomic_DNA"/>
</dbReference>
<dbReference type="GO" id="GO:0006260">
    <property type="term" value="P:DNA replication"/>
    <property type="evidence" value="ECO:0007669"/>
    <property type="project" value="InterPro"/>
</dbReference>
<dbReference type="Proteomes" id="UP000245059">
    <property type="component" value="Unassembled WGS sequence"/>
</dbReference>
<dbReference type="SUPFAM" id="SSF102400">
    <property type="entry name" value="DNA polymerase III chi subunit"/>
    <property type="match status" value="1"/>
</dbReference>
<keyword evidence="4" id="KW-1185">Reference proteome</keyword>
<dbReference type="GO" id="GO:0032298">
    <property type="term" value="P:positive regulation of DNA-templated DNA replication initiation"/>
    <property type="evidence" value="ECO:0007669"/>
    <property type="project" value="TreeGrafter"/>
</dbReference>
<evidence type="ECO:0000313" key="1">
    <source>
        <dbReference type="EMBL" id="PWD87010.1"/>
    </source>
</evidence>
<dbReference type="PANTHER" id="PTHR38767">
    <property type="entry name" value="DNA POLYMERASE III SUBUNIT CHI"/>
    <property type="match status" value="1"/>
</dbReference>
<dbReference type="GO" id="GO:0003887">
    <property type="term" value="F:DNA-directed DNA polymerase activity"/>
    <property type="evidence" value="ECO:0007669"/>
    <property type="project" value="InterPro"/>
</dbReference>
<reference evidence="3 4" key="2">
    <citation type="submission" date="2018-05" db="EMBL/GenBank/DDBJ databases">
        <title>Ignatzschineria dubaiensis sp. nov., isolated from necrotic foot tissues of dromedaries (Camelus dromedarius) and associated maggots in Dubai, United Arab Emirates.</title>
        <authorList>
            <person name="Tsang C.C."/>
            <person name="Tang J.Y.M."/>
            <person name="Fong J.Y.H."/>
            <person name="Kinne J."/>
            <person name="Lee H.H."/>
            <person name="Joseph M."/>
            <person name="Jose S."/>
            <person name="Schuster R.K."/>
            <person name="Tang Y."/>
            <person name="Sivakumar S."/>
            <person name="Chen J.H.K."/>
            <person name="Teng J.L.L."/>
            <person name="Lau S.K.P."/>
            <person name="Wernery U."/>
            <person name="Woo P.C.Y."/>
        </authorList>
    </citation>
    <scope>NUCLEOTIDE SEQUENCE [LARGE SCALE GENOMIC DNA]</scope>
    <source>
        <strain evidence="3">UAE-HKU57</strain>
        <strain evidence="4">UAE-HKU58</strain>
    </source>
</reference>
<proteinExistence type="predicted"/>
<name>A0A2U2ARX6_9GAMM</name>
<evidence type="ECO:0000313" key="3">
    <source>
        <dbReference type="Proteomes" id="UP000245059"/>
    </source>
</evidence>
<dbReference type="OrthoDB" id="5297568at2"/>
<dbReference type="EMBL" id="QEWV01000001">
    <property type="protein sequence ID" value="PWD94173.1"/>
    <property type="molecule type" value="Genomic_DNA"/>
</dbReference>
<dbReference type="InterPro" id="IPR007459">
    <property type="entry name" value="DNA_pol3_chi"/>
</dbReference>
<dbReference type="PANTHER" id="PTHR38767:SF1">
    <property type="entry name" value="DNA POLYMERASE III SUBUNIT CHI"/>
    <property type="match status" value="1"/>
</dbReference>
<evidence type="ECO:0000313" key="2">
    <source>
        <dbReference type="EMBL" id="PWD94173.1"/>
    </source>
</evidence>
<dbReference type="RefSeq" id="WP_109200781.1">
    <property type="nucleotide sequence ID" value="NZ_QEWS01000001.1"/>
</dbReference>
<dbReference type="Proteomes" id="UP000245217">
    <property type="component" value="Unassembled WGS sequence"/>
</dbReference>
<protein>
    <recommendedName>
        <fullName evidence="5">DNA polymerase III subunit chi</fullName>
    </recommendedName>
</protein>
<gene>
    <name evidence="1" type="ORF">DC077_04120</name>
    <name evidence="2" type="ORF">DC078_01130</name>
</gene>
<evidence type="ECO:0000313" key="4">
    <source>
        <dbReference type="Proteomes" id="UP000245217"/>
    </source>
</evidence>
<dbReference type="GO" id="GO:0003677">
    <property type="term" value="F:DNA binding"/>
    <property type="evidence" value="ECO:0007669"/>
    <property type="project" value="InterPro"/>
</dbReference>
<accession>A0A2U2ARX6</accession>
<sequence>MGHTVQVSFYVLPTSNEAARQKLLLKILEKAYLAEEPALLYSDNQELIHFLDRKLWELPNIDFLPHAVINSEDDINEADFIYLSDKMWPMPNRSLIINIHPFVPEDVKNGLYPRVFEVITQDPQILEESRNRYRLYRQLGFQIQTHKL</sequence>
<comment type="caution">
    <text evidence="1">The sequence shown here is derived from an EMBL/GenBank/DDBJ whole genome shotgun (WGS) entry which is preliminary data.</text>
</comment>
<dbReference type="Gene3D" id="3.40.50.10110">
    <property type="entry name" value="DNA polymerase III subunit chi"/>
    <property type="match status" value="1"/>
</dbReference>
<evidence type="ECO:0008006" key="5">
    <source>
        <dbReference type="Google" id="ProtNLM"/>
    </source>
</evidence>